<reference evidence="3" key="1">
    <citation type="submission" date="2022-03" db="EMBL/GenBank/DDBJ databases">
        <authorList>
            <person name="Santos J.D.N."/>
            <person name="Kallscheuer N."/>
            <person name="Jogler C."/>
            <person name="Lage O.M."/>
        </authorList>
    </citation>
    <scope>NUCLEOTIDE SEQUENCE</scope>
    <source>
        <strain evidence="3">M600PL45_2</strain>
    </source>
</reference>
<keyword evidence="2" id="KW-0732">Signal</keyword>
<dbReference type="PROSITE" id="PS51257">
    <property type="entry name" value="PROKAR_LIPOPROTEIN"/>
    <property type="match status" value="1"/>
</dbReference>
<evidence type="ECO:0000313" key="3">
    <source>
        <dbReference type="EMBL" id="MCH6161612.1"/>
    </source>
</evidence>
<gene>
    <name evidence="3" type="ORF">MMA15_14775</name>
</gene>
<evidence type="ECO:0000313" key="4">
    <source>
        <dbReference type="Proteomes" id="UP001166784"/>
    </source>
</evidence>
<dbReference type="InterPro" id="IPR042100">
    <property type="entry name" value="Bug_dom1"/>
</dbReference>
<dbReference type="PANTHER" id="PTHR42928:SF5">
    <property type="entry name" value="BLR1237 PROTEIN"/>
    <property type="match status" value="1"/>
</dbReference>
<protein>
    <submittedName>
        <fullName evidence="3">Uncharacterized protein</fullName>
    </submittedName>
</protein>
<keyword evidence="4" id="KW-1185">Reference proteome</keyword>
<reference evidence="3" key="2">
    <citation type="journal article" date="2023" name="Int. J. Syst. Evol. Microbiol.">
        <title>Streptomyces marispadix sp. nov., isolated from marine beach sediment of the Northern Coast of Portugal.</title>
        <authorList>
            <person name="dos Santos J.D.N."/>
            <person name="Vitorino I.R."/>
            <person name="Kallscheuer N."/>
            <person name="Srivastava A."/>
            <person name="Krautwurst S."/>
            <person name="Marz M."/>
            <person name="Jogler C."/>
            <person name="Lobo Da Cunha A."/>
            <person name="Catita J."/>
            <person name="Goncalves H."/>
            <person name="Gonzalez I."/>
            <person name="Reyes F."/>
            <person name="Lage O.M."/>
        </authorList>
    </citation>
    <scope>NUCLEOTIDE SEQUENCE</scope>
    <source>
        <strain evidence="3">M600PL45_2</strain>
    </source>
</reference>
<comment type="caution">
    <text evidence="3">The sequence shown here is derived from an EMBL/GenBank/DDBJ whole genome shotgun (WGS) entry which is preliminary data.</text>
</comment>
<dbReference type="Proteomes" id="UP001166784">
    <property type="component" value="Unassembled WGS sequence"/>
</dbReference>
<dbReference type="Gene3D" id="3.40.190.150">
    <property type="entry name" value="Bordetella uptake gene, domain 1"/>
    <property type="match status" value="1"/>
</dbReference>
<dbReference type="RefSeq" id="WP_241060161.1">
    <property type="nucleotide sequence ID" value="NZ_JAKWJU010000002.1"/>
</dbReference>
<evidence type="ECO:0000256" key="1">
    <source>
        <dbReference type="ARBA" id="ARBA00006987"/>
    </source>
</evidence>
<dbReference type="EMBL" id="JAKWJU010000002">
    <property type="protein sequence ID" value="MCH6161612.1"/>
    <property type="molecule type" value="Genomic_DNA"/>
</dbReference>
<organism evidence="3 4">
    <name type="scientific">Streptomyces marispadix</name>
    <dbReference type="NCBI Taxonomy" id="2922868"/>
    <lineage>
        <taxon>Bacteria</taxon>
        <taxon>Bacillati</taxon>
        <taxon>Actinomycetota</taxon>
        <taxon>Actinomycetes</taxon>
        <taxon>Kitasatosporales</taxon>
        <taxon>Streptomycetaceae</taxon>
        <taxon>Streptomyces</taxon>
    </lineage>
</organism>
<name>A0ABS9SZA5_9ACTN</name>
<dbReference type="InterPro" id="IPR005064">
    <property type="entry name" value="BUG"/>
</dbReference>
<dbReference type="PANTHER" id="PTHR42928">
    <property type="entry name" value="TRICARBOXYLATE-BINDING PROTEIN"/>
    <property type="match status" value="1"/>
</dbReference>
<proteinExistence type="inferred from homology"/>
<sequence>MSRKPMNRIRTAGVIAASLSLSLGLAACGNPQGVGDDGKTDAGAKVPSRVEMVIPYDEGGGTDTWARFLEPYLKKHVAGGPTFLPENKPGGESITGSNEFVRSGGTDGKEVLVTSGTTYFQALLKRPEVEFDFSKMRPLIMNGSGGVIYTSPKTGIKNAKDLAESKKKLKYGGISATGLDMTMLQAMDVLKKPVDATFGFEGRETALLAYQRGEVDIDYQTTSAYKTQVEPLVKKGKAVPLMSFGVIKNGKVVRDPNVPNLPTVEEFHKEMYGKKPSGRAYDSYRAFLVPGCTYQKGLWANEDTPDSIVNAYWDSVEKLKKDKKFASKSGEVLGGYPLYSGENGEKQIQKAFEIDPDARKYALEMLKREYGESLGGT</sequence>
<feature type="signal peptide" evidence="2">
    <location>
        <begin position="1"/>
        <end position="26"/>
    </location>
</feature>
<dbReference type="Gene3D" id="3.40.190.10">
    <property type="entry name" value="Periplasmic binding protein-like II"/>
    <property type="match status" value="1"/>
</dbReference>
<feature type="chain" id="PRO_5047055577" evidence="2">
    <location>
        <begin position="27"/>
        <end position="377"/>
    </location>
</feature>
<comment type="similarity">
    <text evidence="1">Belongs to the UPF0065 (bug) family.</text>
</comment>
<accession>A0ABS9SZA5</accession>
<evidence type="ECO:0000256" key="2">
    <source>
        <dbReference type="SAM" id="SignalP"/>
    </source>
</evidence>